<evidence type="ECO:0000256" key="7">
    <source>
        <dbReference type="PROSITE-ProRule" id="PRU01360"/>
    </source>
</evidence>
<name>A0A6J4L1J1_9BACT</name>
<dbReference type="Pfam" id="PF07715">
    <property type="entry name" value="Plug"/>
    <property type="match status" value="1"/>
</dbReference>
<keyword evidence="5 7" id="KW-0472">Membrane</keyword>
<evidence type="ECO:0000313" key="10">
    <source>
        <dbReference type="EMBL" id="CAA9318927.1"/>
    </source>
</evidence>
<dbReference type="InterPro" id="IPR039426">
    <property type="entry name" value="TonB-dep_rcpt-like"/>
</dbReference>
<dbReference type="EMBL" id="CADCTW010000089">
    <property type="protein sequence ID" value="CAA9318927.1"/>
    <property type="molecule type" value="Genomic_DNA"/>
</dbReference>
<keyword evidence="8" id="KW-0732">Signal</keyword>
<evidence type="ECO:0000256" key="4">
    <source>
        <dbReference type="ARBA" id="ARBA00022692"/>
    </source>
</evidence>
<evidence type="ECO:0000256" key="5">
    <source>
        <dbReference type="ARBA" id="ARBA00023136"/>
    </source>
</evidence>
<dbReference type="NCBIfam" id="TIGR04057">
    <property type="entry name" value="SusC_RagA_signa"/>
    <property type="match status" value="1"/>
</dbReference>
<evidence type="ECO:0000256" key="8">
    <source>
        <dbReference type="SAM" id="SignalP"/>
    </source>
</evidence>
<keyword evidence="6 7" id="KW-0998">Cell outer membrane</keyword>
<dbReference type="Pfam" id="PF13620">
    <property type="entry name" value="CarboxypepD_reg"/>
    <property type="match status" value="1"/>
</dbReference>
<accession>A0A6J4L1J1</accession>
<evidence type="ECO:0000256" key="3">
    <source>
        <dbReference type="ARBA" id="ARBA00022452"/>
    </source>
</evidence>
<dbReference type="PROSITE" id="PS52016">
    <property type="entry name" value="TONB_DEPENDENT_REC_3"/>
    <property type="match status" value="1"/>
</dbReference>
<dbReference type="InterPro" id="IPR036942">
    <property type="entry name" value="Beta-barrel_TonB_sf"/>
</dbReference>
<reference evidence="10" key="1">
    <citation type="submission" date="2020-02" db="EMBL/GenBank/DDBJ databases">
        <authorList>
            <person name="Meier V. D."/>
        </authorList>
    </citation>
    <scope>NUCLEOTIDE SEQUENCE</scope>
    <source>
        <strain evidence="10">AVDCRST_MAG68</strain>
    </source>
</reference>
<comment type="similarity">
    <text evidence="7">Belongs to the TonB-dependent receptor family.</text>
</comment>
<dbReference type="InterPro" id="IPR013784">
    <property type="entry name" value="Carb-bd-like_fold"/>
</dbReference>
<feature type="domain" description="TonB-dependent receptor plug" evidence="9">
    <location>
        <begin position="141"/>
        <end position="244"/>
    </location>
</feature>
<keyword evidence="3 7" id="KW-1134">Transmembrane beta strand</keyword>
<comment type="subcellular location">
    <subcellularLocation>
        <location evidence="1 7">Cell outer membrane</location>
        <topology evidence="1 7">Multi-pass membrane protein</topology>
    </subcellularLocation>
</comment>
<dbReference type="GO" id="GO:0009279">
    <property type="term" value="C:cell outer membrane"/>
    <property type="evidence" value="ECO:0007669"/>
    <property type="project" value="UniProtKB-SubCell"/>
</dbReference>
<dbReference type="Gene3D" id="2.40.170.20">
    <property type="entry name" value="TonB-dependent receptor, beta-barrel domain"/>
    <property type="match status" value="1"/>
</dbReference>
<evidence type="ECO:0000256" key="6">
    <source>
        <dbReference type="ARBA" id="ARBA00023237"/>
    </source>
</evidence>
<evidence type="ECO:0000256" key="1">
    <source>
        <dbReference type="ARBA" id="ARBA00004571"/>
    </source>
</evidence>
<evidence type="ECO:0000256" key="2">
    <source>
        <dbReference type="ARBA" id="ARBA00022448"/>
    </source>
</evidence>
<dbReference type="NCBIfam" id="TIGR04056">
    <property type="entry name" value="OMP_RagA_SusC"/>
    <property type="match status" value="1"/>
</dbReference>
<keyword evidence="4 7" id="KW-0812">Transmembrane</keyword>
<protein>
    <submittedName>
        <fullName evidence="10">Outer membrane TonB-dependent transporter, utilization system for glycans and polysaccharides (PUL), SusC family</fullName>
    </submittedName>
</protein>
<dbReference type="SUPFAM" id="SSF49452">
    <property type="entry name" value="Starch-binding domain-like"/>
    <property type="match status" value="1"/>
</dbReference>
<evidence type="ECO:0000259" key="9">
    <source>
        <dbReference type="Pfam" id="PF07715"/>
    </source>
</evidence>
<keyword evidence="2 7" id="KW-0813">Transport</keyword>
<dbReference type="InterPro" id="IPR012910">
    <property type="entry name" value="Plug_dom"/>
</dbReference>
<dbReference type="InterPro" id="IPR023997">
    <property type="entry name" value="TonB-dep_OMP_SusC/RagA_CS"/>
</dbReference>
<dbReference type="InterPro" id="IPR023996">
    <property type="entry name" value="TonB-dep_OMP_SusC/RagA"/>
</dbReference>
<feature type="chain" id="PRO_5027038169" evidence="8">
    <location>
        <begin position="29"/>
        <end position="1042"/>
    </location>
</feature>
<gene>
    <name evidence="10" type="ORF">AVDCRST_MAG68-2832</name>
</gene>
<feature type="signal peptide" evidence="8">
    <location>
        <begin position="1"/>
        <end position="28"/>
    </location>
</feature>
<sequence length="1042" mass="113029">MNSPVVPKSRTAAKVLCAVACLGSFALAGPYALGPAPLAAQTTGQINGTVTGEGGRPVSGATVEVVGAGRRTATGPDGRFTLTGIAPGSYTLRITALGHAPSTRAVSVTAAAPAQVSVQLGTAAVGLDSLVVVGYTTQNRRNISGAVTSVPTEAIQARKVATVEQALKGRIAGVNIVSSGEPGRPADVVIRGQNFTTNPSPLYVVDGMYLRQNPGLNPDDIESVQVLKDASAAAQYGAQSANGVILITTKRGRAGESRIGYRSFYGYQEVPRQLDLANAARWAEITRELYAGAGERVPAGAATLNGIDTDWQNEIFRGGSIQDHNLQVSGGSTAGNYLLSGGYLQENGTVIGTGFERFSFRVNSEARRGILTLGQNLSLSRAVRDNLRGSPLLEAVRLPPVIAVRDPNTSSGYGFGSDAVPTFGTNPVGQLELESSTDFLNQVIGTAYAGLRLRDNLGFRFNLGVNYQDLNWRNFREAGSLRLNNPNEPNRFTDRRDNSYTLLFENLLTFDDEFGGHEVNAVAGYTEQMERFNRLEAFRRNYADERLRQINAGSSELNNAGFQEDGGLRSFLVRANYAFDGRYLLTGTFRRDGSSRFGPGNRWGNFGSVSAGWVVSEESFYGGLPLLGNSVDYLKLRASYGILGNQDIGNYLFDGRIESNNRSYLFGNNQIATGRIQLGLANPDIKWQEDRQTNVGADLNMFGNHVTVSADYYRRETGDILVPASIPLSSVGYLNAPYEPQYDLAPTVNAGSIRTSGFELGLQHRYRRGDLRLTTAANLTTLNSEVTSLGSGGQALSYYEEGIARTQVGAPVSSFYVVQMLGIFQSDAEVQAHKNSKGQVIQPGARAGDVRYADRNDDGTINDGDRYLAGSSTPDFEGGLFFDGGYRSFDFSLGMRGVYGNKIFNRVRYWTERLNDLGNYSADLEPWTPQNRSNTTPRAVFGPQGRENARLASDRWIDDGSFLRLQNVEVGYALPNRLTQRVGLGLTRSRVYLNVQNAHTFTGYPNWDPEVRSFDNPLIRGFDDGRIYPNPRTFTIGVDLGL</sequence>
<organism evidence="10">
    <name type="scientific">uncultured Gemmatimonadota bacterium</name>
    <dbReference type="NCBI Taxonomy" id="203437"/>
    <lineage>
        <taxon>Bacteria</taxon>
        <taxon>Pseudomonadati</taxon>
        <taxon>Gemmatimonadota</taxon>
        <taxon>environmental samples</taxon>
    </lineage>
</organism>
<dbReference type="SUPFAM" id="SSF56935">
    <property type="entry name" value="Porins"/>
    <property type="match status" value="1"/>
</dbReference>
<dbReference type="InterPro" id="IPR037066">
    <property type="entry name" value="Plug_dom_sf"/>
</dbReference>
<proteinExistence type="inferred from homology"/>
<dbReference type="Gene3D" id="2.60.40.1120">
    <property type="entry name" value="Carboxypeptidase-like, regulatory domain"/>
    <property type="match status" value="1"/>
</dbReference>
<dbReference type="Gene3D" id="2.170.130.10">
    <property type="entry name" value="TonB-dependent receptor, plug domain"/>
    <property type="match status" value="1"/>
</dbReference>
<dbReference type="AlphaFoldDB" id="A0A6J4L1J1"/>
<dbReference type="GO" id="GO:0030246">
    <property type="term" value="F:carbohydrate binding"/>
    <property type="evidence" value="ECO:0007669"/>
    <property type="project" value="InterPro"/>
</dbReference>